<keyword evidence="6 15" id="KW-0436">Ligase</keyword>
<dbReference type="FunFam" id="3.50.40.10:FF:000001">
    <property type="entry name" value="Phenylalanine--tRNA ligase beta subunit"/>
    <property type="match status" value="1"/>
</dbReference>
<feature type="domain" description="B5" evidence="19">
    <location>
        <begin position="409"/>
        <end position="484"/>
    </location>
</feature>
<dbReference type="FunFam" id="3.30.930.10:FF:000022">
    <property type="entry name" value="Phenylalanine--tRNA ligase beta subunit"/>
    <property type="match status" value="1"/>
</dbReference>
<comment type="similarity">
    <text evidence="2 15">Belongs to the phenylalanyl-tRNA synthetase beta subunit family. Type 1 subfamily.</text>
</comment>
<dbReference type="CDD" id="cd00769">
    <property type="entry name" value="PheRS_beta_core"/>
    <property type="match status" value="1"/>
</dbReference>
<dbReference type="SUPFAM" id="SSF56037">
    <property type="entry name" value="PheT/TilS domain"/>
    <property type="match status" value="1"/>
</dbReference>
<dbReference type="GO" id="GO:0009328">
    <property type="term" value="C:phenylalanine-tRNA ligase complex"/>
    <property type="evidence" value="ECO:0007669"/>
    <property type="project" value="TreeGrafter"/>
</dbReference>
<dbReference type="Gene3D" id="3.50.40.10">
    <property type="entry name" value="Phenylalanyl-trna Synthetase, Chain B, domain 3"/>
    <property type="match status" value="1"/>
</dbReference>
<keyword evidence="5 16" id="KW-0820">tRNA-binding</keyword>
<dbReference type="EMBL" id="CDGG01000001">
    <property type="protein sequence ID" value="CEI83950.1"/>
    <property type="molecule type" value="Genomic_DNA"/>
</dbReference>
<sequence length="809" mass="90184">MLVSYNWLRNYVNLDHVTPEELAEKITRSGIEVEGVEYLAPAVENIVVGYVKSCEKHPDADKLNLCQVDVGEESLQIVCGAPNVGEGQKVAVAKPGTKLPNGMKIKKVKLRGVESNGMICSLQELGLDEKYIPTDVAEGIFVFPEDAEVGTPVQELLNLDDAVLDLDVLANRPDALSMLGVAYDVAAVLDQPIHLPDENLNADESIQAEDYIDVKIDSIENNPYYGAFVIRDVEIKPAPLWMRNYLMASGIRPINNVVDITNFVLLEYGQPLHAFDYDRFGSKEVVIRQGKENETMITLDDQERQLNEKNLVITNGKEPVALAGVMGGADSEVTDETTNILLEAAYFDAASVRHTVKQTGLRSESSTRFEKGVDPNRVKRAGIRACSLLQKYAGGKVAAGVVEVDELDKSEKSVTITTSKVNQRLGMELDEKDVTSVLARLQFEFSKNGEEIVVQVPTRRLDISIFEDILEEVIRIYGYDHLPYTIPQGWVQAGGLTDVQLLQREIKNYLSSAGLMETLTYSLTNKQDASRFLTPDMEEGTANTVGLAMPMSEEHSHLRLSLIPEMLRVLQHNVARTQTDLAYYEIGKVFISEEEQITKQPIENLHVAGALTGLWHNHPWQQEKKPVDFYVAKGIVEGLFAHLELDVTFVQTKMEDMHPGRCAEIRLNGKGIGYVGQIHPLVAKDFDVKETYVFEINLESVFSVHQATPSFTDIPRYPSVTRDIAFILDNDVPAGEVQAVIKETGAPLVKEVSIFDVYQGEHMEEGKKSVAYRLLYQDPSRTLKDDEVETSYQAVVEKVNNQFGSYVRS</sequence>
<dbReference type="InterPro" id="IPR020825">
    <property type="entry name" value="Phe-tRNA_synthase-like_B3/B4"/>
</dbReference>
<comment type="subcellular location">
    <subcellularLocation>
        <location evidence="1 15">Cytoplasm</location>
    </subcellularLocation>
</comment>
<dbReference type="Proteomes" id="UP000040453">
    <property type="component" value="Unassembled WGS sequence"/>
</dbReference>
<feature type="binding site" evidence="15">
    <location>
        <position position="468"/>
    </location>
    <ligand>
        <name>Mg(2+)</name>
        <dbReference type="ChEBI" id="CHEBI:18420"/>
        <note>shared with alpha subunit</note>
    </ligand>
</feature>
<dbReference type="InterPro" id="IPR045864">
    <property type="entry name" value="aa-tRNA-synth_II/BPL/LPL"/>
</dbReference>
<dbReference type="InterPro" id="IPR045060">
    <property type="entry name" value="Phe-tRNA-ligase_IIc_bsu"/>
</dbReference>
<dbReference type="InterPro" id="IPR012340">
    <property type="entry name" value="NA-bd_OB-fold"/>
</dbReference>
<name>A0A0A1MEZ3_9BACI</name>
<keyword evidence="4 15" id="KW-0963">Cytoplasm</keyword>
<dbReference type="FunFam" id="3.30.70.380:FF:000001">
    <property type="entry name" value="Phenylalanine--tRNA ligase beta subunit"/>
    <property type="match status" value="1"/>
</dbReference>
<feature type="binding site" evidence="15">
    <location>
        <position position="472"/>
    </location>
    <ligand>
        <name>Mg(2+)</name>
        <dbReference type="ChEBI" id="CHEBI:18420"/>
        <note>shared with alpha subunit</note>
    </ligand>
</feature>
<evidence type="ECO:0000256" key="12">
    <source>
        <dbReference type="ARBA" id="ARBA00022917"/>
    </source>
</evidence>
<feature type="domain" description="TRNA-binding" evidence="17">
    <location>
        <begin position="40"/>
        <end position="154"/>
    </location>
</feature>
<evidence type="ECO:0000256" key="13">
    <source>
        <dbReference type="ARBA" id="ARBA00023146"/>
    </source>
</evidence>
<dbReference type="Gene3D" id="3.30.70.380">
    <property type="entry name" value="Ferrodoxin-fold anticodon-binding domain"/>
    <property type="match status" value="1"/>
</dbReference>
<dbReference type="PROSITE" id="PS51447">
    <property type="entry name" value="FDX_ACB"/>
    <property type="match status" value="1"/>
</dbReference>
<keyword evidence="13 15" id="KW-0030">Aminoacyl-tRNA synthetase</keyword>
<dbReference type="FunFam" id="3.30.56.10:FF:000002">
    <property type="entry name" value="Phenylalanine--tRNA ligase beta subunit"/>
    <property type="match status" value="1"/>
</dbReference>
<dbReference type="Pfam" id="PF03147">
    <property type="entry name" value="FDX-ACB"/>
    <property type="match status" value="1"/>
</dbReference>
<reference evidence="20 21" key="1">
    <citation type="submission" date="2014-11" db="EMBL/GenBank/DDBJ databases">
        <authorList>
            <person name="Urmite Genomes Urmite Genomes"/>
        </authorList>
    </citation>
    <scope>NUCLEOTIDE SEQUENCE [LARGE SCALE GENOMIC DNA]</scope>
    <source>
        <strain evidence="20 21">Oc5</strain>
    </source>
</reference>
<dbReference type="CDD" id="cd02796">
    <property type="entry name" value="tRNA_bind_bactPheRS"/>
    <property type="match status" value="1"/>
</dbReference>
<dbReference type="InterPro" id="IPR005146">
    <property type="entry name" value="B3/B4_tRNA-bd"/>
</dbReference>
<dbReference type="InterPro" id="IPR005121">
    <property type="entry name" value="Fdx_antiC-bd"/>
</dbReference>
<evidence type="ECO:0000256" key="4">
    <source>
        <dbReference type="ARBA" id="ARBA00022490"/>
    </source>
</evidence>
<dbReference type="GO" id="GO:0006432">
    <property type="term" value="P:phenylalanyl-tRNA aminoacylation"/>
    <property type="evidence" value="ECO:0007669"/>
    <property type="project" value="UniProtKB-UniRule"/>
</dbReference>
<dbReference type="PROSITE" id="PS51483">
    <property type="entry name" value="B5"/>
    <property type="match status" value="1"/>
</dbReference>
<dbReference type="AlphaFoldDB" id="A0A0A1MEZ3"/>
<dbReference type="FunFam" id="2.40.50.140:FF:000045">
    <property type="entry name" value="Phenylalanine--tRNA ligase beta subunit"/>
    <property type="match status" value="1"/>
</dbReference>
<dbReference type="GO" id="GO:0140096">
    <property type="term" value="F:catalytic activity, acting on a protein"/>
    <property type="evidence" value="ECO:0007669"/>
    <property type="project" value="UniProtKB-ARBA"/>
</dbReference>
<dbReference type="Gene3D" id="3.30.930.10">
    <property type="entry name" value="Bira Bifunctional Protein, Domain 2"/>
    <property type="match status" value="1"/>
</dbReference>
<comment type="subunit">
    <text evidence="3 15">Tetramer of two alpha and two beta subunits.</text>
</comment>
<dbReference type="GO" id="GO:0004826">
    <property type="term" value="F:phenylalanine-tRNA ligase activity"/>
    <property type="evidence" value="ECO:0007669"/>
    <property type="project" value="UniProtKB-UniRule"/>
</dbReference>
<evidence type="ECO:0000256" key="7">
    <source>
        <dbReference type="ARBA" id="ARBA00022723"/>
    </source>
</evidence>
<keyword evidence="12 15" id="KW-0648">Protein biosynthesis</keyword>
<proteinExistence type="inferred from homology"/>
<evidence type="ECO:0000259" key="19">
    <source>
        <dbReference type="PROSITE" id="PS51483"/>
    </source>
</evidence>
<evidence type="ECO:0000256" key="9">
    <source>
        <dbReference type="ARBA" id="ARBA00022840"/>
    </source>
</evidence>
<dbReference type="InterPro" id="IPR002547">
    <property type="entry name" value="tRNA-bd_dom"/>
</dbReference>
<evidence type="ECO:0000259" key="17">
    <source>
        <dbReference type="PROSITE" id="PS50886"/>
    </source>
</evidence>
<evidence type="ECO:0000256" key="15">
    <source>
        <dbReference type="HAMAP-Rule" id="MF_00283"/>
    </source>
</evidence>
<dbReference type="GO" id="GO:0000049">
    <property type="term" value="F:tRNA binding"/>
    <property type="evidence" value="ECO:0007669"/>
    <property type="project" value="UniProtKB-UniRule"/>
</dbReference>
<evidence type="ECO:0000313" key="21">
    <source>
        <dbReference type="Proteomes" id="UP000040453"/>
    </source>
</evidence>
<dbReference type="InterPro" id="IPR036690">
    <property type="entry name" value="Fdx_antiC-bd_sf"/>
</dbReference>
<dbReference type="Pfam" id="PF17759">
    <property type="entry name" value="tRNA_synthFbeta"/>
    <property type="match status" value="1"/>
</dbReference>
<keyword evidence="9 15" id="KW-0067">ATP-binding</keyword>
<keyword evidence="21" id="KW-1185">Reference proteome</keyword>
<dbReference type="GO" id="GO:0005524">
    <property type="term" value="F:ATP binding"/>
    <property type="evidence" value="ECO:0007669"/>
    <property type="project" value="UniProtKB-UniRule"/>
</dbReference>
<dbReference type="GO" id="GO:0016740">
    <property type="term" value="F:transferase activity"/>
    <property type="evidence" value="ECO:0007669"/>
    <property type="project" value="UniProtKB-ARBA"/>
</dbReference>
<dbReference type="GO" id="GO:0000287">
    <property type="term" value="F:magnesium ion binding"/>
    <property type="evidence" value="ECO:0007669"/>
    <property type="project" value="UniProtKB-UniRule"/>
</dbReference>
<dbReference type="STRING" id="545501.BN997_03878"/>
<feature type="domain" description="FDX-ACB" evidence="18">
    <location>
        <begin position="715"/>
        <end position="808"/>
    </location>
</feature>
<evidence type="ECO:0000256" key="6">
    <source>
        <dbReference type="ARBA" id="ARBA00022598"/>
    </source>
</evidence>
<dbReference type="SMART" id="SM00896">
    <property type="entry name" value="FDX-ACB"/>
    <property type="match status" value="1"/>
</dbReference>
<feature type="binding site" evidence="15">
    <location>
        <position position="471"/>
    </location>
    <ligand>
        <name>Mg(2+)</name>
        <dbReference type="ChEBI" id="CHEBI:18420"/>
        <note>shared with alpha subunit</note>
    </ligand>
</feature>
<dbReference type="Pfam" id="PF03483">
    <property type="entry name" value="B3_4"/>
    <property type="match status" value="1"/>
</dbReference>
<dbReference type="HAMAP" id="MF_00283">
    <property type="entry name" value="Phe_tRNA_synth_beta1"/>
    <property type="match status" value="1"/>
</dbReference>
<dbReference type="Pfam" id="PF01588">
    <property type="entry name" value="tRNA_bind"/>
    <property type="match status" value="1"/>
</dbReference>
<dbReference type="Pfam" id="PF03484">
    <property type="entry name" value="B5"/>
    <property type="match status" value="1"/>
</dbReference>
<keyword evidence="11 16" id="KW-0694">RNA-binding</keyword>
<feature type="binding site" evidence="15">
    <location>
        <position position="462"/>
    </location>
    <ligand>
        <name>Mg(2+)</name>
        <dbReference type="ChEBI" id="CHEBI:18420"/>
        <note>shared with alpha subunit</note>
    </ligand>
</feature>
<evidence type="ECO:0000259" key="18">
    <source>
        <dbReference type="PROSITE" id="PS51447"/>
    </source>
</evidence>
<evidence type="ECO:0000256" key="10">
    <source>
        <dbReference type="ARBA" id="ARBA00022842"/>
    </source>
</evidence>
<dbReference type="EC" id="6.1.1.20" evidence="15"/>
<evidence type="ECO:0000256" key="2">
    <source>
        <dbReference type="ARBA" id="ARBA00008653"/>
    </source>
</evidence>
<dbReference type="SUPFAM" id="SSF55681">
    <property type="entry name" value="Class II aaRS and biotin synthetases"/>
    <property type="match status" value="1"/>
</dbReference>
<dbReference type="InterPro" id="IPR004532">
    <property type="entry name" value="Phe-tRNA-ligase_IIc_bsu_bact"/>
</dbReference>
<dbReference type="SMART" id="SM00874">
    <property type="entry name" value="B5"/>
    <property type="match status" value="1"/>
</dbReference>
<keyword evidence="10 15" id="KW-0460">Magnesium</keyword>
<keyword evidence="8 15" id="KW-0547">Nucleotide-binding</keyword>
<dbReference type="SUPFAM" id="SSF54991">
    <property type="entry name" value="Anticodon-binding domain of PheRS"/>
    <property type="match status" value="1"/>
</dbReference>
<dbReference type="RefSeq" id="WP_042534459.1">
    <property type="nucleotide sequence ID" value="NZ_CAXOIH010000027.1"/>
</dbReference>
<dbReference type="PANTHER" id="PTHR10947">
    <property type="entry name" value="PHENYLALANYL-TRNA SYNTHETASE BETA CHAIN AND LEUCINE-RICH REPEAT-CONTAINING PROTEIN 47"/>
    <property type="match status" value="1"/>
</dbReference>
<comment type="catalytic activity">
    <reaction evidence="14 15">
        <text>tRNA(Phe) + L-phenylalanine + ATP = L-phenylalanyl-tRNA(Phe) + AMP + diphosphate + H(+)</text>
        <dbReference type="Rhea" id="RHEA:19413"/>
        <dbReference type="Rhea" id="RHEA-COMP:9668"/>
        <dbReference type="Rhea" id="RHEA-COMP:9699"/>
        <dbReference type="ChEBI" id="CHEBI:15378"/>
        <dbReference type="ChEBI" id="CHEBI:30616"/>
        <dbReference type="ChEBI" id="CHEBI:33019"/>
        <dbReference type="ChEBI" id="CHEBI:58095"/>
        <dbReference type="ChEBI" id="CHEBI:78442"/>
        <dbReference type="ChEBI" id="CHEBI:78531"/>
        <dbReference type="ChEBI" id="CHEBI:456215"/>
        <dbReference type="EC" id="6.1.1.20"/>
    </reaction>
</comment>
<protein>
    <recommendedName>
        <fullName evidence="15">Phenylalanine--tRNA ligase beta subunit</fullName>
        <ecNumber evidence="15">6.1.1.20</ecNumber>
    </recommendedName>
    <alternativeName>
        <fullName evidence="15">Phenylalanyl-tRNA synthetase beta subunit</fullName>
        <shortName evidence="15">PheRS</shortName>
    </alternativeName>
</protein>
<dbReference type="OrthoDB" id="9805455at2"/>
<evidence type="ECO:0000313" key="20">
    <source>
        <dbReference type="EMBL" id="CEI83950.1"/>
    </source>
</evidence>
<dbReference type="Gene3D" id="2.40.50.140">
    <property type="entry name" value="Nucleic acid-binding proteins"/>
    <property type="match status" value="1"/>
</dbReference>
<dbReference type="SMART" id="SM00873">
    <property type="entry name" value="B3_4"/>
    <property type="match status" value="1"/>
</dbReference>
<dbReference type="Gene3D" id="3.30.56.10">
    <property type="match status" value="2"/>
</dbReference>
<evidence type="ECO:0000256" key="1">
    <source>
        <dbReference type="ARBA" id="ARBA00004496"/>
    </source>
</evidence>
<dbReference type="PROSITE" id="PS50886">
    <property type="entry name" value="TRBD"/>
    <property type="match status" value="1"/>
</dbReference>
<dbReference type="NCBIfam" id="NF045760">
    <property type="entry name" value="YtpR"/>
    <property type="match status" value="1"/>
</dbReference>
<gene>
    <name evidence="20" type="primary">pheT_1</name>
    <name evidence="15" type="synonym">pheT</name>
    <name evidence="20" type="ORF">BN997_03878</name>
</gene>
<evidence type="ECO:0000256" key="16">
    <source>
        <dbReference type="PROSITE-ProRule" id="PRU00209"/>
    </source>
</evidence>
<dbReference type="InterPro" id="IPR033714">
    <property type="entry name" value="tRNA_bind_bactPheRS"/>
</dbReference>
<evidence type="ECO:0000256" key="3">
    <source>
        <dbReference type="ARBA" id="ARBA00011209"/>
    </source>
</evidence>
<evidence type="ECO:0000256" key="11">
    <source>
        <dbReference type="ARBA" id="ARBA00022884"/>
    </source>
</evidence>
<keyword evidence="7 15" id="KW-0479">Metal-binding</keyword>
<dbReference type="SUPFAM" id="SSF46955">
    <property type="entry name" value="Putative DNA-binding domain"/>
    <property type="match status" value="1"/>
</dbReference>
<organism evidence="20 21">
    <name type="scientific">Oceanobacillus oncorhynchi</name>
    <dbReference type="NCBI Taxonomy" id="545501"/>
    <lineage>
        <taxon>Bacteria</taxon>
        <taxon>Bacillati</taxon>
        <taxon>Bacillota</taxon>
        <taxon>Bacilli</taxon>
        <taxon>Bacillales</taxon>
        <taxon>Bacillaceae</taxon>
        <taxon>Oceanobacillus</taxon>
    </lineage>
</organism>
<evidence type="ECO:0000256" key="8">
    <source>
        <dbReference type="ARBA" id="ARBA00022741"/>
    </source>
</evidence>
<dbReference type="SUPFAM" id="SSF50249">
    <property type="entry name" value="Nucleic acid-binding proteins"/>
    <property type="match status" value="1"/>
</dbReference>
<accession>A0A0A1MEZ3</accession>
<comment type="cofactor">
    <cofactor evidence="15">
        <name>Mg(2+)</name>
        <dbReference type="ChEBI" id="CHEBI:18420"/>
    </cofactor>
    <text evidence="15">Binds 2 magnesium ions per tetramer.</text>
</comment>
<evidence type="ECO:0000256" key="5">
    <source>
        <dbReference type="ARBA" id="ARBA00022555"/>
    </source>
</evidence>
<dbReference type="PANTHER" id="PTHR10947:SF0">
    <property type="entry name" value="PHENYLALANINE--TRNA LIGASE BETA SUBUNIT"/>
    <property type="match status" value="1"/>
</dbReference>
<dbReference type="InterPro" id="IPR005147">
    <property type="entry name" value="tRNA_synthase_B5-dom"/>
</dbReference>
<dbReference type="NCBIfam" id="TIGR00472">
    <property type="entry name" value="pheT_bact"/>
    <property type="match status" value="1"/>
</dbReference>
<evidence type="ECO:0000256" key="14">
    <source>
        <dbReference type="ARBA" id="ARBA00049255"/>
    </source>
</evidence>
<dbReference type="InterPro" id="IPR009061">
    <property type="entry name" value="DNA-bd_dom_put_sf"/>
</dbReference>
<dbReference type="InterPro" id="IPR041616">
    <property type="entry name" value="PheRS_beta_core"/>
</dbReference>